<dbReference type="InterPro" id="IPR009003">
    <property type="entry name" value="Peptidase_S1_PA"/>
</dbReference>
<reference evidence="1" key="2">
    <citation type="submission" date="2021-12" db="EMBL/GenBank/DDBJ databases">
        <title>Resequencing data analysis of finger millet.</title>
        <authorList>
            <person name="Hatakeyama M."/>
            <person name="Aluri S."/>
            <person name="Balachadran M.T."/>
            <person name="Sivarajan S.R."/>
            <person name="Poveda L."/>
            <person name="Shimizu-Inatsugi R."/>
            <person name="Schlapbach R."/>
            <person name="Sreeman S.M."/>
            <person name="Shimizu K.K."/>
        </authorList>
    </citation>
    <scope>NUCLEOTIDE SEQUENCE</scope>
</reference>
<organism evidence="1 2">
    <name type="scientific">Eleusine coracana subsp. coracana</name>
    <dbReference type="NCBI Taxonomy" id="191504"/>
    <lineage>
        <taxon>Eukaryota</taxon>
        <taxon>Viridiplantae</taxon>
        <taxon>Streptophyta</taxon>
        <taxon>Embryophyta</taxon>
        <taxon>Tracheophyta</taxon>
        <taxon>Spermatophyta</taxon>
        <taxon>Magnoliopsida</taxon>
        <taxon>Liliopsida</taxon>
        <taxon>Poales</taxon>
        <taxon>Poaceae</taxon>
        <taxon>PACMAD clade</taxon>
        <taxon>Chloridoideae</taxon>
        <taxon>Cynodonteae</taxon>
        <taxon>Eleusininae</taxon>
        <taxon>Eleusine</taxon>
    </lineage>
</organism>
<comment type="caution">
    <text evidence="1">The sequence shown here is derived from an EMBL/GenBank/DDBJ whole genome shotgun (WGS) entry which is preliminary data.</text>
</comment>
<reference evidence="1" key="1">
    <citation type="journal article" date="2018" name="DNA Res.">
        <title>Multiple hybrid de novo genome assembly of finger millet, an orphan allotetraploid crop.</title>
        <authorList>
            <person name="Hatakeyama M."/>
            <person name="Aluri S."/>
            <person name="Balachadran M.T."/>
            <person name="Sivarajan S.R."/>
            <person name="Patrignani A."/>
            <person name="Gruter S."/>
            <person name="Poveda L."/>
            <person name="Shimizu-Inatsugi R."/>
            <person name="Baeten J."/>
            <person name="Francoijs K.J."/>
            <person name="Nataraja K.N."/>
            <person name="Reddy Y.A.N."/>
            <person name="Phadnis S."/>
            <person name="Ravikumar R.L."/>
            <person name="Schlapbach R."/>
            <person name="Sreeman S.M."/>
            <person name="Shimizu K.K."/>
        </authorList>
    </citation>
    <scope>NUCLEOTIDE SEQUENCE</scope>
</reference>
<evidence type="ECO:0008006" key="3">
    <source>
        <dbReference type="Google" id="ProtNLM"/>
    </source>
</evidence>
<keyword evidence="2" id="KW-1185">Reference proteome</keyword>
<name>A0AAV5BMQ7_ELECO</name>
<dbReference type="AlphaFoldDB" id="A0AAV5BMQ7"/>
<sequence>MQNQSVPNAFSNFAHQCVSHDKAASLFCVKVTTVAENHPQMLTHLIRVCHMTAEEAQAEITSSHFATAFVVGETETEYSILTCAHLLEKYYSAEYQLTDEQLENWFDVRAICNHYEQHRNAYIPNIHANPDVDTRNYTHASITRFDQGRDLMLLDIPKQFLYGTQNFVRCYMPHPALRLANGVPKRLDDVTMVSWPPCRDDTAVIGQVVKQSRHYGQITRDLSKGYTMMLMELDITGDCGSSGAPILNHHARVISMYHGRLNSVGYGVSTDDIWQFLAP</sequence>
<dbReference type="Proteomes" id="UP001054889">
    <property type="component" value="Unassembled WGS sequence"/>
</dbReference>
<evidence type="ECO:0000313" key="2">
    <source>
        <dbReference type="Proteomes" id="UP001054889"/>
    </source>
</evidence>
<dbReference type="PANTHER" id="PTHR36141:SF4">
    <property type="entry name" value="OS08G0148566 PROTEIN"/>
    <property type="match status" value="1"/>
</dbReference>
<proteinExistence type="predicted"/>
<dbReference type="EMBL" id="BQKI01000001">
    <property type="protein sequence ID" value="GJM87236.1"/>
    <property type="molecule type" value="Genomic_DNA"/>
</dbReference>
<evidence type="ECO:0000313" key="1">
    <source>
        <dbReference type="EMBL" id="GJM87236.1"/>
    </source>
</evidence>
<protein>
    <recommendedName>
        <fullName evidence="3">Serine protease</fullName>
    </recommendedName>
</protein>
<accession>A0AAV5BMQ7</accession>
<dbReference type="PANTHER" id="PTHR36141">
    <property type="entry name" value="OS08G0148500 PROTEIN"/>
    <property type="match status" value="1"/>
</dbReference>
<gene>
    <name evidence="1" type="primary">ga03170</name>
    <name evidence="1" type="ORF">PR202_ga03170</name>
</gene>
<dbReference type="Pfam" id="PF13365">
    <property type="entry name" value="Trypsin_2"/>
    <property type="match status" value="1"/>
</dbReference>
<dbReference type="SUPFAM" id="SSF50494">
    <property type="entry name" value="Trypsin-like serine proteases"/>
    <property type="match status" value="1"/>
</dbReference>